<proteinExistence type="predicted"/>
<protein>
    <submittedName>
        <fullName evidence="1">Uncharacterized protein</fullName>
    </submittedName>
</protein>
<reference evidence="1" key="1">
    <citation type="journal article" date="2019" name="MBio">
        <title>Virus Genomes from Deep Sea Sediments Expand the Ocean Megavirome and Support Independent Origins of Viral Gigantism.</title>
        <authorList>
            <person name="Backstrom D."/>
            <person name="Yutin N."/>
            <person name="Jorgensen S.L."/>
            <person name="Dharamshi J."/>
            <person name="Homa F."/>
            <person name="Zaremba-Niedwiedzka K."/>
            <person name="Spang A."/>
            <person name="Wolf Y.I."/>
            <person name="Koonin E.V."/>
            <person name="Ettema T.J."/>
        </authorList>
    </citation>
    <scope>NUCLEOTIDE SEQUENCE</scope>
</reference>
<dbReference type="EMBL" id="MK500417">
    <property type="protein sequence ID" value="QBK89365.1"/>
    <property type="molecule type" value="Genomic_DNA"/>
</dbReference>
<gene>
    <name evidence="1" type="ORF">LCMiAC02_04600</name>
</gene>
<evidence type="ECO:0000313" key="1">
    <source>
        <dbReference type="EMBL" id="QBK89365.1"/>
    </source>
</evidence>
<organism evidence="1">
    <name type="scientific">Mimivirus LCMiAC02</name>
    <dbReference type="NCBI Taxonomy" id="2506609"/>
    <lineage>
        <taxon>Viruses</taxon>
        <taxon>Varidnaviria</taxon>
        <taxon>Bamfordvirae</taxon>
        <taxon>Nucleocytoviricota</taxon>
        <taxon>Megaviricetes</taxon>
        <taxon>Imitervirales</taxon>
        <taxon>Mimiviridae</taxon>
        <taxon>Klosneuvirinae</taxon>
    </lineage>
</organism>
<sequence length="214" mass="26220">MLKYLYYYYLKFNTIIQNIISYVYELFINITEANIINKQNKRQSILWKYYVIKICDSIVKYLKYKYLQPIANFIEIIEDKFDMNIKMIQIKKIYINGERIMIFNKINNIKSLINKMEPYKKYNNKLYDRIFQKFMLKYDSGEEISLNNYITKYRDHENNFCHTLKNILLFENINIGSDNACLLISYYDENNKLCNIDLLYKNVKDKHINYFIKM</sequence>
<accession>A0A4D5XF38</accession>
<name>A0A4D5XF38_9VIRU</name>